<keyword evidence="5" id="KW-0067">ATP-binding</keyword>
<keyword evidence="4" id="KW-0418">Kinase</keyword>
<keyword evidence="3" id="KW-0547">Nucleotide-binding</keyword>
<organism evidence="9 10">
    <name type="scientific">Natronomicrosphaera hydrolytica</name>
    <dbReference type="NCBI Taxonomy" id="3242702"/>
    <lineage>
        <taxon>Bacteria</taxon>
        <taxon>Pseudomonadati</taxon>
        <taxon>Planctomycetota</taxon>
        <taxon>Phycisphaerae</taxon>
        <taxon>Phycisphaerales</taxon>
        <taxon>Phycisphaeraceae</taxon>
        <taxon>Natronomicrosphaera</taxon>
    </lineage>
</organism>
<dbReference type="EMBL" id="JBGUBD010000003">
    <property type="protein sequence ID" value="MFA9477871.1"/>
    <property type="molecule type" value="Genomic_DNA"/>
</dbReference>
<evidence type="ECO:0000259" key="8">
    <source>
        <dbReference type="Pfam" id="PF02782"/>
    </source>
</evidence>
<dbReference type="Proteomes" id="UP001575105">
    <property type="component" value="Unassembled WGS sequence"/>
</dbReference>
<evidence type="ECO:0000256" key="3">
    <source>
        <dbReference type="ARBA" id="ARBA00022741"/>
    </source>
</evidence>
<keyword evidence="10" id="KW-1185">Reference proteome</keyword>
<dbReference type="EC" id="2.7.1.-" evidence="9"/>
<dbReference type="CDD" id="cd07771">
    <property type="entry name" value="ASKHA_NBD_FGGY_RhaB-like"/>
    <property type="match status" value="1"/>
</dbReference>
<evidence type="ECO:0000256" key="4">
    <source>
        <dbReference type="ARBA" id="ARBA00022777"/>
    </source>
</evidence>
<evidence type="ECO:0000313" key="9">
    <source>
        <dbReference type="EMBL" id="MFA9477871.1"/>
    </source>
</evidence>
<feature type="domain" description="Carbohydrate kinase FGGY N-terminal" evidence="7">
    <location>
        <begin position="6"/>
        <end position="249"/>
    </location>
</feature>
<dbReference type="InterPro" id="IPR043129">
    <property type="entry name" value="ATPase_NBD"/>
</dbReference>
<sequence length="498" mass="54153">MSKTGYVAFDLGAESGRAMLAVLDGEHISLTEAHRFANTPQRLPSGYHWNLLQLWADLMQGLTRAGELAREQNVTLVSLGVDTWGVDFGLIGKSGQLLGLPYAYRDERHPLAFQQAIDKLGEKTIYDATGIQFLPFNTLFQLIAQRDAEPATLEHATRLLNMPDLLHYFFSGQQVNEATIASTTQMVDPHTGKWSTDLLQRLDLPTHMLGRIVPAGSCIGKLRAELAEAANVEPIDVIVPGSHDTASAVAAVPVDVSATPNWAYLSSGTWSLMGAEVDEPIVTDASREAGFTNERGVGNKIRLLKNIAGLWLVQQVRADYARRGEEYDYPALTQQADAADPFRTLIDPGHAPFATPGDMCAKIDAFADATGQPRPETPGQYVRCCLESLAMTYRHTLAKLEDLLGQRMDVLHIVGGGGKNALLNQMTADAIDRRVVVGPYEGTAVGNALTQAIGHGDVRDLAHLRTIVRNASELLTVEPGNADSFNRQAHRFADLLGK</sequence>
<dbReference type="Pfam" id="PF00370">
    <property type="entry name" value="FGGY_N"/>
    <property type="match status" value="1"/>
</dbReference>
<evidence type="ECO:0000259" key="7">
    <source>
        <dbReference type="Pfam" id="PF00370"/>
    </source>
</evidence>
<gene>
    <name evidence="9" type="ORF">ACERK3_06125</name>
</gene>
<proteinExistence type="inferred from homology"/>
<dbReference type="InterPro" id="IPR018484">
    <property type="entry name" value="FGGY_N"/>
</dbReference>
<dbReference type="InterPro" id="IPR050406">
    <property type="entry name" value="FGGY_Carb_Kinase"/>
</dbReference>
<evidence type="ECO:0000256" key="2">
    <source>
        <dbReference type="ARBA" id="ARBA00022679"/>
    </source>
</evidence>
<accession>A0ABV4U2Q6</accession>
<evidence type="ECO:0000256" key="6">
    <source>
        <dbReference type="ARBA" id="ARBA00023308"/>
    </source>
</evidence>
<evidence type="ECO:0000256" key="1">
    <source>
        <dbReference type="ARBA" id="ARBA00009156"/>
    </source>
</evidence>
<dbReference type="SUPFAM" id="SSF53067">
    <property type="entry name" value="Actin-like ATPase domain"/>
    <property type="match status" value="2"/>
</dbReference>
<keyword evidence="6" id="KW-0684">Rhamnose metabolism</keyword>
<keyword evidence="2 9" id="KW-0808">Transferase</keyword>
<evidence type="ECO:0000313" key="10">
    <source>
        <dbReference type="Proteomes" id="UP001575105"/>
    </source>
</evidence>
<dbReference type="PANTHER" id="PTHR43095">
    <property type="entry name" value="SUGAR KINASE"/>
    <property type="match status" value="1"/>
</dbReference>
<feature type="domain" description="Carbohydrate kinase FGGY C-terminal" evidence="8">
    <location>
        <begin position="263"/>
        <end position="453"/>
    </location>
</feature>
<dbReference type="InterPro" id="IPR018485">
    <property type="entry name" value="FGGY_C"/>
</dbReference>
<dbReference type="Pfam" id="PF02782">
    <property type="entry name" value="FGGY_C"/>
    <property type="match status" value="1"/>
</dbReference>
<dbReference type="RefSeq" id="WP_425344796.1">
    <property type="nucleotide sequence ID" value="NZ_JBGUBD010000003.1"/>
</dbReference>
<protein>
    <submittedName>
        <fullName evidence="9">Rhamnulokinase family protein</fullName>
        <ecNumber evidence="9">2.7.1.-</ecNumber>
    </submittedName>
</protein>
<name>A0ABV4U2Q6_9BACT</name>
<reference evidence="9 10" key="1">
    <citation type="submission" date="2024-08" db="EMBL/GenBank/DDBJ databases">
        <title>Whole-genome sequencing of halo(alkali)philic microorganisms from hypersaline lakes.</title>
        <authorList>
            <person name="Sorokin D.Y."/>
            <person name="Merkel A.Y."/>
            <person name="Messina E."/>
            <person name="Yakimov M."/>
        </authorList>
    </citation>
    <scope>NUCLEOTIDE SEQUENCE [LARGE SCALE GENOMIC DNA]</scope>
    <source>
        <strain evidence="9 10">AB-hyl4</strain>
    </source>
</reference>
<evidence type="ECO:0000256" key="5">
    <source>
        <dbReference type="ARBA" id="ARBA00022840"/>
    </source>
</evidence>
<dbReference type="InterPro" id="IPR013449">
    <property type="entry name" value="Rhamnulokinase"/>
</dbReference>
<comment type="caution">
    <text evidence="9">The sequence shown here is derived from an EMBL/GenBank/DDBJ whole genome shotgun (WGS) entry which is preliminary data.</text>
</comment>
<dbReference type="Gene3D" id="3.30.420.40">
    <property type="match status" value="2"/>
</dbReference>
<comment type="similarity">
    <text evidence="1">Belongs to the FGGY kinase family.</text>
</comment>
<dbReference type="GO" id="GO:0016740">
    <property type="term" value="F:transferase activity"/>
    <property type="evidence" value="ECO:0007669"/>
    <property type="project" value="UniProtKB-KW"/>
</dbReference>